<dbReference type="SUPFAM" id="SSF57283">
    <property type="entry name" value="PMP inhibitors"/>
    <property type="match status" value="4"/>
</dbReference>
<keyword evidence="3 7" id="KW-0646">Protease inhibitor</keyword>
<dbReference type="Proteomes" id="UP000837857">
    <property type="component" value="Chromosome 24"/>
</dbReference>
<dbReference type="EMBL" id="OW152836">
    <property type="protein sequence ID" value="CAH2057070.1"/>
    <property type="molecule type" value="Genomic_DNA"/>
</dbReference>
<comment type="subcellular location">
    <subcellularLocation>
        <location evidence="1">Secreted</location>
    </subcellularLocation>
</comment>
<keyword evidence="2" id="KW-0964">Secreted</keyword>
<accession>A0ABN8IHB9</accession>
<feature type="non-terminal residue" evidence="9">
    <location>
        <position position="1"/>
    </location>
</feature>
<evidence type="ECO:0000256" key="3">
    <source>
        <dbReference type="ARBA" id="ARBA00022690"/>
    </source>
</evidence>
<comment type="similarity">
    <text evidence="6 7">Belongs to the protease inhibitor I19 family.</text>
</comment>
<evidence type="ECO:0000256" key="6">
    <source>
        <dbReference type="ARBA" id="ARBA00029459"/>
    </source>
</evidence>
<feature type="disulfide bond" evidence="7">
    <location>
        <begin position="291"/>
        <end position="309"/>
    </location>
</feature>
<organism evidence="9 10">
    <name type="scientific">Iphiclides podalirius</name>
    <name type="common">scarce swallowtail</name>
    <dbReference type="NCBI Taxonomy" id="110791"/>
    <lineage>
        <taxon>Eukaryota</taxon>
        <taxon>Metazoa</taxon>
        <taxon>Ecdysozoa</taxon>
        <taxon>Arthropoda</taxon>
        <taxon>Hexapoda</taxon>
        <taxon>Insecta</taxon>
        <taxon>Pterygota</taxon>
        <taxon>Neoptera</taxon>
        <taxon>Endopterygota</taxon>
        <taxon>Lepidoptera</taxon>
        <taxon>Glossata</taxon>
        <taxon>Ditrysia</taxon>
        <taxon>Papilionoidea</taxon>
        <taxon>Papilionidae</taxon>
        <taxon>Papilioninae</taxon>
        <taxon>Iphiclides</taxon>
    </lineage>
</organism>
<gene>
    <name evidence="9" type="ORF">IPOD504_LOCUS9977</name>
</gene>
<protein>
    <recommendedName>
        <fullName evidence="8">Pacifastin domain-containing protein</fullName>
    </recommendedName>
</protein>
<comment type="caution">
    <text evidence="7">Lacks conserved residue(s) required for the propagation of feature annotation.</text>
</comment>
<evidence type="ECO:0000256" key="4">
    <source>
        <dbReference type="ARBA" id="ARBA00022900"/>
    </source>
</evidence>
<reference evidence="9" key="1">
    <citation type="submission" date="2022-03" db="EMBL/GenBank/DDBJ databases">
        <authorList>
            <person name="Martin H S."/>
        </authorList>
    </citation>
    <scope>NUCLEOTIDE SEQUENCE</scope>
</reference>
<evidence type="ECO:0000313" key="9">
    <source>
        <dbReference type="EMBL" id="CAH2057070.1"/>
    </source>
</evidence>
<feature type="disulfide bond" evidence="7">
    <location>
        <begin position="50"/>
        <end position="68"/>
    </location>
</feature>
<dbReference type="Pfam" id="PF05375">
    <property type="entry name" value="Pacifastin_I"/>
    <property type="match status" value="2"/>
</dbReference>
<dbReference type="InterPro" id="IPR036201">
    <property type="entry name" value="Pacifastin_dom_sf"/>
</dbReference>
<keyword evidence="10" id="KW-1185">Reference proteome</keyword>
<evidence type="ECO:0000256" key="7">
    <source>
        <dbReference type="PROSITE-ProRule" id="PRU00776"/>
    </source>
</evidence>
<keyword evidence="4 7" id="KW-0722">Serine protease inhibitor</keyword>
<evidence type="ECO:0000259" key="8">
    <source>
        <dbReference type="PROSITE" id="PS51446"/>
    </source>
</evidence>
<dbReference type="PROSITE" id="PS51446">
    <property type="entry name" value="PACIFASTIN"/>
    <property type="match status" value="2"/>
</dbReference>
<feature type="domain" description="Pacifastin" evidence="8">
    <location>
        <begin position="37"/>
        <end position="71"/>
    </location>
</feature>
<dbReference type="InterPro" id="IPR008037">
    <property type="entry name" value="Pacifastin_dom"/>
</dbReference>
<keyword evidence="5 7" id="KW-1015">Disulfide bond</keyword>
<sequence>MDSKLVFYVLIYWITYGECLLTNISRHYQELPSINEGEPCVKGNMYKMSCNTCHCSDNNVLYCTKMACLDDEDMIRLKRLQRQNLRGQRREGSERSNKEDETYLPILPEGPCVPGRIYRQGCQMCYCDEKGKSACSASSTTGCKEYPKPEDVVSPIVVSPQISNEEFWRYPILPHSAAPCESGKMYMVTCNACLCLDNGNLLCEKLLCLDQEEVNHSNAKKWSGTSCKAEDPSMSTRCVRCECLNSVTQCHAVPGCVAPKVLKLHGDSKTRLSLNPKKEKCEPGTGYKVDCNHCFCQEDRSLRCTQKNCLNYRQVQMLKKKRLYLEKHGL</sequence>
<feature type="disulfide bond" evidence="7">
    <location>
        <begin position="40"/>
        <end position="55"/>
    </location>
</feature>
<feature type="domain" description="Pacifastin" evidence="8">
    <location>
        <begin position="278"/>
        <end position="312"/>
    </location>
</feature>
<feature type="disulfide bond" evidence="7">
    <location>
        <begin position="53"/>
        <end position="63"/>
    </location>
</feature>
<evidence type="ECO:0000256" key="5">
    <source>
        <dbReference type="ARBA" id="ARBA00023157"/>
    </source>
</evidence>
<feature type="disulfide bond" evidence="7">
    <location>
        <begin position="294"/>
        <end position="304"/>
    </location>
</feature>
<evidence type="ECO:0000313" key="10">
    <source>
        <dbReference type="Proteomes" id="UP000837857"/>
    </source>
</evidence>
<feature type="site" description="Reactive bond" evidence="7">
    <location>
        <begin position="306"/>
        <end position="307"/>
    </location>
</feature>
<name>A0ABN8IHB9_9NEOP</name>
<evidence type="ECO:0000256" key="2">
    <source>
        <dbReference type="ARBA" id="ARBA00022525"/>
    </source>
</evidence>
<feature type="disulfide bond" evidence="7">
    <location>
        <begin position="281"/>
        <end position="296"/>
    </location>
</feature>
<evidence type="ECO:0000256" key="1">
    <source>
        <dbReference type="ARBA" id="ARBA00004613"/>
    </source>
</evidence>
<proteinExistence type="inferred from homology"/>